<organism evidence="2 3">
    <name type="scientific">Streptococcus dysgalactiae subsp. dysgalactiae</name>
    <dbReference type="NCBI Taxonomy" id="99822"/>
    <lineage>
        <taxon>Bacteria</taxon>
        <taxon>Bacillati</taxon>
        <taxon>Bacillota</taxon>
        <taxon>Bacilli</taxon>
        <taxon>Lactobacillales</taxon>
        <taxon>Streptococcaceae</taxon>
        <taxon>Streptococcus</taxon>
    </lineage>
</organism>
<reference evidence="2 3" key="1">
    <citation type="submission" date="2018-06" db="EMBL/GenBank/DDBJ databases">
        <authorList>
            <consortium name="Pathogen Informatics"/>
            <person name="Doyle S."/>
        </authorList>
    </citation>
    <scope>NUCLEOTIDE SEQUENCE [LARGE SCALE GENOMIC DNA]</scope>
    <source>
        <strain evidence="2 3">NCTC4670</strain>
    </source>
</reference>
<protein>
    <submittedName>
        <fullName evidence="2">Portal protein</fullName>
    </submittedName>
</protein>
<dbReference type="NCBIfam" id="TIGR01538">
    <property type="entry name" value="portal_SPP1"/>
    <property type="match status" value="1"/>
</dbReference>
<accession>A0A380JT30</accession>
<dbReference type="RefSeq" id="WP_115245727.1">
    <property type="nucleotide sequence ID" value="NZ_UHFG01000004.1"/>
</dbReference>
<sequence>MPELFIVPSDTEMTEDLLNELIQKHRSFNLSYLVYKQLYEGDHAILRQKQKEQYKPDNRLVVNFAKYIVDTFNGYFIGVPVQTSHENKQVSNYLELLDGYNDQDDNNAELSKICSIYGHGYELVFNDENAEVGITYLTPLEAFIVYDDSIRQKPLFAVRYFYNKDGVLEGSYSDASDITYFKDGEKGLEIGESEEHPFDGVPMIEYVENEERQSLLASVVTLINAFNKAISEKANDVEYFADAYLKILGAELDDETLKSLRDTRIINLKDTDAQQLIVEFLQKPDADATQEHLLDRLEDLIFRTAMVANISDESFGTSSGIALRYRLQAMDNLAKTKERKFMSGMNRRYKLIASYPTSKIGSKDWIGIKYKFTRNLPANLLEESQIAGNLAGIVSEETQVGVLSIVENPQKEIEKKNSDKPTLISRQAGGLNGQNSTTVLE</sequence>
<dbReference type="EMBL" id="UHFG01000004">
    <property type="protein sequence ID" value="SUN47752.1"/>
    <property type="molecule type" value="Genomic_DNA"/>
</dbReference>
<dbReference type="Proteomes" id="UP000254797">
    <property type="component" value="Unassembled WGS sequence"/>
</dbReference>
<dbReference type="InterPro" id="IPR021145">
    <property type="entry name" value="Portal_protein_SPP1_Gp6-like"/>
</dbReference>
<name>A0A380JT30_STRDY</name>
<feature type="region of interest" description="Disordered" evidence="1">
    <location>
        <begin position="413"/>
        <end position="441"/>
    </location>
</feature>
<gene>
    <name evidence="2" type="ORF">NCTC4670_00372</name>
</gene>
<dbReference type="AlphaFoldDB" id="A0A380JT30"/>
<evidence type="ECO:0000256" key="1">
    <source>
        <dbReference type="SAM" id="MobiDB-lite"/>
    </source>
</evidence>
<dbReference type="Pfam" id="PF05133">
    <property type="entry name" value="SPP1_portal"/>
    <property type="match status" value="1"/>
</dbReference>
<proteinExistence type="predicted"/>
<dbReference type="InterPro" id="IPR006428">
    <property type="entry name" value="Portal_SPP1-type"/>
</dbReference>
<evidence type="ECO:0000313" key="3">
    <source>
        <dbReference type="Proteomes" id="UP000254797"/>
    </source>
</evidence>
<evidence type="ECO:0000313" key="2">
    <source>
        <dbReference type="EMBL" id="SUN47752.1"/>
    </source>
</evidence>